<feature type="domain" description="CHRD" evidence="2">
    <location>
        <begin position="82"/>
        <end position="202"/>
    </location>
</feature>
<evidence type="ECO:0000313" key="3">
    <source>
        <dbReference type="EMBL" id="SNQ51586.1"/>
    </source>
</evidence>
<evidence type="ECO:0000256" key="1">
    <source>
        <dbReference type="SAM" id="MobiDB-lite"/>
    </source>
</evidence>
<accession>A0A2I2L0Y5</accession>
<feature type="region of interest" description="Disordered" evidence="1">
    <location>
        <begin position="207"/>
        <end position="233"/>
    </location>
</feature>
<sequence length="270" mass="26492">MRSGPRTTIPRAVLCGIGAGLLPLALIPVLTSVHAAAPASLTATVAAAQPAGAPHPARPGGAATASAADGADVGAPAYLHAEIGPVNHSGARGSATAVLRADVLHIRIVTHGLAPGLAHAQHLHIGASHTCPGPDATGGGVDGQVRSADAKKTVGPIAVSLTTRGDTSPDSSYALDRFPVGDAGYERAITLTPRIAAQLRAGDGVIEQHGVDPDRDGRYGGGARSDVDPRLPQEASNTAACGRLLRVAYPVPVGGAAAGAGWAAGAGGAA</sequence>
<gene>
    <name evidence="3" type="ORF">FRACA_750021</name>
</gene>
<name>A0A2I2L0Y5_9ACTN</name>
<keyword evidence="4" id="KW-1185">Reference proteome</keyword>
<dbReference type="Proteomes" id="UP000234331">
    <property type="component" value="Unassembled WGS sequence"/>
</dbReference>
<dbReference type="EMBL" id="FZMO01000542">
    <property type="protein sequence ID" value="SNQ51586.1"/>
    <property type="molecule type" value="Genomic_DNA"/>
</dbReference>
<organism evidence="3 4">
    <name type="scientific">Frankia canadensis</name>
    <dbReference type="NCBI Taxonomy" id="1836972"/>
    <lineage>
        <taxon>Bacteria</taxon>
        <taxon>Bacillati</taxon>
        <taxon>Actinomycetota</taxon>
        <taxon>Actinomycetes</taxon>
        <taxon>Frankiales</taxon>
        <taxon>Frankiaceae</taxon>
        <taxon>Frankia</taxon>
    </lineage>
</organism>
<evidence type="ECO:0000259" key="2">
    <source>
        <dbReference type="Pfam" id="PF07452"/>
    </source>
</evidence>
<feature type="compositionally biased region" description="Basic and acidic residues" evidence="1">
    <location>
        <begin position="209"/>
        <end position="218"/>
    </location>
</feature>
<dbReference type="InterPro" id="IPR010895">
    <property type="entry name" value="CHRD"/>
</dbReference>
<dbReference type="AlphaFoldDB" id="A0A2I2L0Y5"/>
<dbReference type="Pfam" id="PF07452">
    <property type="entry name" value="CHRD"/>
    <property type="match status" value="1"/>
</dbReference>
<evidence type="ECO:0000313" key="4">
    <source>
        <dbReference type="Proteomes" id="UP000234331"/>
    </source>
</evidence>
<reference evidence="3 4" key="1">
    <citation type="submission" date="2017-06" db="EMBL/GenBank/DDBJ databases">
        <authorList>
            <person name="Kim H.J."/>
            <person name="Triplett B.A."/>
        </authorList>
    </citation>
    <scope>NUCLEOTIDE SEQUENCE [LARGE SCALE GENOMIC DNA]</scope>
    <source>
        <strain evidence="3">FRACA_ARgP5</strain>
    </source>
</reference>
<dbReference type="RefSeq" id="WP_101835619.1">
    <property type="nucleotide sequence ID" value="NZ_FZMO01000542.1"/>
</dbReference>
<dbReference type="OrthoDB" id="2991218at2"/>
<proteinExistence type="predicted"/>
<protein>
    <recommendedName>
        <fullName evidence="2">CHRD domain-containing protein</fullName>
    </recommendedName>
</protein>